<dbReference type="PANTHER" id="PTHR16305">
    <property type="entry name" value="TESTICULAR SOLUBLE ADENYLYL CYCLASE"/>
    <property type="match status" value="1"/>
</dbReference>
<evidence type="ECO:0000259" key="4">
    <source>
        <dbReference type="PROSITE" id="PS50043"/>
    </source>
</evidence>
<gene>
    <name evidence="5" type="ORF">GCM10023235_09890</name>
</gene>
<organism evidence="5 6">
    <name type="scientific">Kitasatospora terrestris</name>
    <dbReference type="NCBI Taxonomy" id="258051"/>
    <lineage>
        <taxon>Bacteria</taxon>
        <taxon>Bacillati</taxon>
        <taxon>Actinomycetota</taxon>
        <taxon>Actinomycetes</taxon>
        <taxon>Kitasatosporales</taxon>
        <taxon>Streptomycetaceae</taxon>
        <taxon>Kitasatospora</taxon>
    </lineage>
</organism>
<dbReference type="InterPro" id="IPR036388">
    <property type="entry name" value="WH-like_DNA-bd_sf"/>
</dbReference>
<dbReference type="InterPro" id="IPR000792">
    <property type="entry name" value="Tscrpt_reg_LuxR_C"/>
</dbReference>
<dbReference type="PRINTS" id="PR00038">
    <property type="entry name" value="HTHLUXR"/>
</dbReference>
<dbReference type="EMBL" id="BAABIS010000001">
    <property type="protein sequence ID" value="GAA4836956.1"/>
    <property type="molecule type" value="Genomic_DNA"/>
</dbReference>
<feature type="region of interest" description="Disordered" evidence="3">
    <location>
        <begin position="1"/>
        <end position="20"/>
    </location>
</feature>
<reference evidence="6" key="1">
    <citation type="journal article" date="2019" name="Int. J. Syst. Evol. Microbiol.">
        <title>The Global Catalogue of Microorganisms (GCM) 10K type strain sequencing project: providing services to taxonomists for standard genome sequencing and annotation.</title>
        <authorList>
            <consortium name="The Broad Institute Genomics Platform"/>
            <consortium name="The Broad Institute Genome Sequencing Center for Infectious Disease"/>
            <person name="Wu L."/>
            <person name="Ma J."/>
        </authorList>
    </citation>
    <scope>NUCLEOTIDE SEQUENCE [LARGE SCALE GENOMIC DNA]</scope>
    <source>
        <strain evidence="6">JCM 13006</strain>
    </source>
</reference>
<evidence type="ECO:0000256" key="1">
    <source>
        <dbReference type="ARBA" id="ARBA00022741"/>
    </source>
</evidence>
<dbReference type="Pfam" id="PF00196">
    <property type="entry name" value="GerE"/>
    <property type="match status" value="1"/>
</dbReference>
<dbReference type="CDD" id="cd06170">
    <property type="entry name" value="LuxR_C_like"/>
    <property type="match status" value="1"/>
</dbReference>
<protein>
    <submittedName>
        <fullName evidence="5">LuxR family transcriptional regulator</fullName>
    </submittedName>
</protein>
<dbReference type="SMART" id="SM00421">
    <property type="entry name" value="HTH_LUXR"/>
    <property type="match status" value="1"/>
</dbReference>
<feature type="domain" description="HTH luxR-type" evidence="4">
    <location>
        <begin position="894"/>
        <end position="955"/>
    </location>
</feature>
<comment type="caution">
    <text evidence="5">The sequence shown here is derived from an EMBL/GenBank/DDBJ whole genome shotgun (WGS) entry which is preliminary data.</text>
</comment>
<keyword evidence="1" id="KW-0547">Nucleotide-binding</keyword>
<keyword evidence="2" id="KW-0067">ATP-binding</keyword>
<dbReference type="InterPro" id="IPR027417">
    <property type="entry name" value="P-loop_NTPase"/>
</dbReference>
<dbReference type="Proteomes" id="UP001501752">
    <property type="component" value="Unassembled WGS sequence"/>
</dbReference>
<dbReference type="Pfam" id="PF13191">
    <property type="entry name" value="AAA_16"/>
    <property type="match status" value="1"/>
</dbReference>
<proteinExistence type="predicted"/>
<dbReference type="InterPro" id="IPR041664">
    <property type="entry name" value="AAA_16"/>
</dbReference>
<sequence length="955" mass="98787">MAQEATGRGGRSAGRAGRAAGPRGFAFVGRERELAAVVGALTARPAVVLVQGEAGVGKSRLVAEASAVLRGRGVGSVLGGCHPLREPLPFGPVIDALETVGPLLRPDARIGAAAGALSPLLPDLADRLPPPPDGPADPAGRLRAVLGATRALLTAAAPVVLTVEDLHWADDATRELLLLLAGGLPDGVGLVLTFRGEEQAGPLLGKAFRRPAGTTLLDLALQRLDPAAVSRLAGSALGVRPTGELSRVLYERSAGLPLIAEEDLITLAAEPDAAERPELLGVPRSLREVLAARIEPLSGPAHALVEAAAVVAVPAREELLLRSADLTDAQGSDALVEALARSVLVEHAPDSYGFSHTLAGRAVYDGLPGPRRTRLHRRVLALLAAQDPPPLVQLAHHTRALGDTERWLVHARAAIDQALAVGDQGTAAMLLRQILDLPGLSTGELGEAARSLAEAIGYTAEATDATIAALRRIVATPGLAPAVRGEIRARIGNILRTRDGGSAGVEDLETAAGELEADNPAHAAKTLAVIASMDTGDATAAERSAWMDRALAIVDRIDDPETAAIVHTNRLVSLPACASPGVPGLIAALPRRSDNPRLLFTTVIGLSNAAEIALCVGLDGRVAAWAEEAVALGERAGLPGLVVYSSSYPVLLEWTSGNWQRWDTALAAYRTRFPDSPVTDTGLLGAAQGVVAAARGHAGEAAERFRRAVGQDATGVLTLPSAAGLARLSLAAADPDAAWQVLAPAVRLLRRRELWPFAFDLLPTAVETALLRGDRAAASALVTDHAAGTTGLECPGADAEHQLAEGLLLVEGSPVEAAAAFERARAGWLAIGRPYPAALAAERAAAAAGTADPEAAAAALTEAIAVLDGLGAVTDASRCRHRLRGLDRSKPRGPRDPAGLLSPRERQVADLLARGARNKDIAAALFLSERTAEHHVAAVLRKLDTTRKALRDAGR</sequence>
<evidence type="ECO:0000313" key="6">
    <source>
        <dbReference type="Proteomes" id="UP001501752"/>
    </source>
</evidence>
<feature type="region of interest" description="Disordered" evidence="3">
    <location>
        <begin position="883"/>
        <end position="902"/>
    </location>
</feature>
<accession>A0ABP9DAM9</accession>
<evidence type="ECO:0000313" key="5">
    <source>
        <dbReference type="EMBL" id="GAA4836956.1"/>
    </source>
</evidence>
<dbReference type="SUPFAM" id="SSF46894">
    <property type="entry name" value="C-terminal effector domain of the bipartite response regulators"/>
    <property type="match status" value="1"/>
</dbReference>
<feature type="compositionally biased region" description="Basic and acidic residues" evidence="3">
    <location>
        <begin position="884"/>
        <end position="895"/>
    </location>
</feature>
<evidence type="ECO:0000256" key="3">
    <source>
        <dbReference type="SAM" id="MobiDB-lite"/>
    </source>
</evidence>
<dbReference type="PROSITE" id="PS50043">
    <property type="entry name" value="HTH_LUXR_2"/>
    <property type="match status" value="1"/>
</dbReference>
<dbReference type="RefSeq" id="WP_345695521.1">
    <property type="nucleotide sequence ID" value="NZ_BAABIS010000001.1"/>
</dbReference>
<dbReference type="SUPFAM" id="SSF52540">
    <property type="entry name" value="P-loop containing nucleoside triphosphate hydrolases"/>
    <property type="match status" value="1"/>
</dbReference>
<evidence type="ECO:0000256" key="2">
    <source>
        <dbReference type="ARBA" id="ARBA00022840"/>
    </source>
</evidence>
<dbReference type="InterPro" id="IPR016032">
    <property type="entry name" value="Sig_transdc_resp-reg_C-effctor"/>
</dbReference>
<keyword evidence="6" id="KW-1185">Reference proteome</keyword>
<dbReference type="Gene3D" id="1.10.10.10">
    <property type="entry name" value="Winged helix-like DNA-binding domain superfamily/Winged helix DNA-binding domain"/>
    <property type="match status" value="1"/>
</dbReference>
<name>A0ABP9DAM9_9ACTN</name>
<dbReference type="PANTHER" id="PTHR16305:SF35">
    <property type="entry name" value="TRANSCRIPTIONAL ACTIVATOR DOMAIN"/>
    <property type="match status" value="1"/>
</dbReference>